<dbReference type="InterPro" id="IPR003593">
    <property type="entry name" value="AAA+_ATPase"/>
</dbReference>
<protein>
    <recommendedName>
        <fullName evidence="2">AAA+ ATPase domain-containing protein</fullName>
    </recommendedName>
</protein>
<dbReference type="AlphaFoldDB" id="A0A9D4V9Y1"/>
<name>A0A9D4V9Y1_ADICA</name>
<sequence>MEHISREIGVSDTVDLVLGRRRWRSELVVACVLRADLQCRLNMKRCSGGAEQHMEAVEVYNAGRKWTFGSGIPAVEVMEHISREIGVSLDFLFLEMMPRDDGQTPFILSKSTNLAAGCRYSVRVRMESMPQRRFGAGVAVEPNAYYYIHPVVDSLVADLRQGKFCVLCGPRQSGKSTSVMAAMRQLSAVSEAHIVYLDGLEGAKGKWDSNDLWAYLWDSLHSKCPVFFPDRSSLASSAAQFKSLFLKNRLQMPVTLVLDEADSLLHLSPSCISEFFATVRSLKNDNSAYNLFGFLLVGVETVRDLLEGQYHCRVKDALGQGREYMPGSTPTMLSPFPHDHVLTSTRFTLEDVESLLQLAAADRPSVRIDVKEIAASIFQWTGGHKGLTGTCLAYLVQEQLWTFKDWIRRAESYRLGTYIFGQATYSRMLAFVKGQEGISEAHALIFKLLESEGLYYEDRMLVKLRDFIANGVLIANEIEDGMHYVCISTPLLRTALLRGCMITSESQVDPPPSPHILDRKWLIVQAVKTIDGQIMCWPECMRAGEKGPSEYAHQFLFMCRLKAVLRQAYPFLGAVVLPEVKEVVVPGEMRSLMRLDTLIRDGPSFSKFGAELLANGTLDQIREHILRAITYHDQHSAQVFVINFCMDMADEHIVVPKHDSIIFCSVNFQPSSSSVTVTFVNFTGQRDVFVQQLQHWSGQMCLSDLVP</sequence>
<evidence type="ECO:0000313" key="3">
    <source>
        <dbReference type="EMBL" id="KAI5082454.1"/>
    </source>
</evidence>
<comment type="caution">
    <text evidence="3">The sequence shown here is derived from an EMBL/GenBank/DDBJ whole genome shotgun (WGS) entry which is preliminary data.</text>
</comment>
<organism evidence="3 4">
    <name type="scientific">Adiantum capillus-veneris</name>
    <name type="common">Maidenhair fern</name>
    <dbReference type="NCBI Taxonomy" id="13818"/>
    <lineage>
        <taxon>Eukaryota</taxon>
        <taxon>Viridiplantae</taxon>
        <taxon>Streptophyta</taxon>
        <taxon>Embryophyta</taxon>
        <taxon>Tracheophyta</taxon>
        <taxon>Polypodiopsida</taxon>
        <taxon>Polypodiidae</taxon>
        <taxon>Polypodiales</taxon>
        <taxon>Pteridineae</taxon>
        <taxon>Pteridaceae</taxon>
        <taxon>Vittarioideae</taxon>
        <taxon>Adiantum</taxon>
    </lineage>
</organism>
<dbReference type="EMBL" id="JABFUD020000003">
    <property type="protein sequence ID" value="KAI5082454.1"/>
    <property type="molecule type" value="Genomic_DNA"/>
</dbReference>
<dbReference type="GO" id="GO:0016887">
    <property type="term" value="F:ATP hydrolysis activity"/>
    <property type="evidence" value="ECO:0007669"/>
    <property type="project" value="InterPro"/>
</dbReference>
<dbReference type="OrthoDB" id="2387658at2759"/>
<gene>
    <name evidence="3" type="ORF">GOP47_0002197</name>
</gene>
<keyword evidence="4" id="KW-1185">Reference proteome</keyword>
<reference evidence="3" key="1">
    <citation type="submission" date="2021-01" db="EMBL/GenBank/DDBJ databases">
        <title>Adiantum capillus-veneris genome.</title>
        <authorList>
            <person name="Fang Y."/>
            <person name="Liao Q."/>
        </authorList>
    </citation>
    <scope>NUCLEOTIDE SEQUENCE</scope>
    <source>
        <strain evidence="3">H3</strain>
        <tissue evidence="3">Leaf</tissue>
    </source>
</reference>
<evidence type="ECO:0000259" key="2">
    <source>
        <dbReference type="SMART" id="SM00382"/>
    </source>
</evidence>
<dbReference type="InterPro" id="IPR049945">
    <property type="entry name" value="AAA_22"/>
</dbReference>
<feature type="domain" description="AAA+ ATPase" evidence="2">
    <location>
        <begin position="161"/>
        <end position="374"/>
    </location>
</feature>
<dbReference type="Pfam" id="PF13401">
    <property type="entry name" value="AAA_22"/>
    <property type="match status" value="1"/>
</dbReference>
<accession>A0A9D4V9Y1</accession>
<evidence type="ECO:0000256" key="1">
    <source>
        <dbReference type="ARBA" id="ARBA00022528"/>
    </source>
</evidence>
<dbReference type="Proteomes" id="UP000886520">
    <property type="component" value="Chromosome 2"/>
</dbReference>
<dbReference type="SUPFAM" id="SSF52540">
    <property type="entry name" value="P-loop containing nucleoside triphosphate hydrolases"/>
    <property type="match status" value="1"/>
</dbReference>
<evidence type="ECO:0000313" key="4">
    <source>
        <dbReference type="Proteomes" id="UP000886520"/>
    </source>
</evidence>
<dbReference type="Gene3D" id="3.40.50.300">
    <property type="entry name" value="P-loop containing nucleotide triphosphate hydrolases"/>
    <property type="match status" value="1"/>
</dbReference>
<keyword evidence="1" id="KW-0934">Plastid</keyword>
<dbReference type="SMART" id="SM00382">
    <property type="entry name" value="AAA"/>
    <property type="match status" value="1"/>
</dbReference>
<proteinExistence type="predicted"/>
<keyword evidence="1" id="KW-0150">Chloroplast</keyword>
<dbReference type="InterPro" id="IPR027417">
    <property type="entry name" value="P-loop_NTPase"/>
</dbReference>